<dbReference type="Proteomes" id="UP000293520">
    <property type="component" value="Unassembled WGS sequence"/>
</dbReference>
<comment type="caution">
    <text evidence="1">The sequence shown here is derived from an EMBL/GenBank/DDBJ whole genome shotgun (WGS) entry which is preliminary data.</text>
</comment>
<proteinExistence type="predicted"/>
<gene>
    <name evidence="1" type="ORF">EYE42_13355</name>
</gene>
<accession>A0A4V2JBY0</accession>
<name>A0A4V2JBY0_9RHOB</name>
<dbReference type="RefSeq" id="WP_130991820.1">
    <property type="nucleotide sequence ID" value="NZ_SISK01000011.1"/>
</dbReference>
<evidence type="ECO:0000313" key="1">
    <source>
        <dbReference type="EMBL" id="TBN38023.1"/>
    </source>
</evidence>
<dbReference type="OrthoDB" id="7363897at2"/>
<reference evidence="1 2" key="1">
    <citation type="submission" date="2019-02" db="EMBL/GenBank/DDBJ databases">
        <title>Paracoccus subflavus sp. nov., isolated from marine sediment of the Pacific Ocean.</title>
        <authorList>
            <person name="Zhang G."/>
        </authorList>
    </citation>
    <scope>NUCLEOTIDE SEQUENCE [LARGE SCALE GENOMIC DNA]</scope>
    <source>
        <strain evidence="1 2">GY0581</strain>
    </source>
</reference>
<sequence>MIELVFVSCLAAAPDQCRTQSLLYAPETGLMTCMIHGQAAIARWSQTHPGQIVRDWKCRMIDTREVRA</sequence>
<dbReference type="AlphaFoldDB" id="A0A4V2JBY0"/>
<protein>
    <submittedName>
        <fullName evidence="1">Uncharacterized protein</fullName>
    </submittedName>
</protein>
<keyword evidence="2" id="KW-1185">Reference proteome</keyword>
<dbReference type="EMBL" id="SISK01000011">
    <property type="protein sequence ID" value="TBN38023.1"/>
    <property type="molecule type" value="Genomic_DNA"/>
</dbReference>
<organism evidence="1 2">
    <name type="scientific">Paracoccus subflavus</name>
    <dbReference type="NCBI Taxonomy" id="2528244"/>
    <lineage>
        <taxon>Bacteria</taxon>
        <taxon>Pseudomonadati</taxon>
        <taxon>Pseudomonadota</taxon>
        <taxon>Alphaproteobacteria</taxon>
        <taxon>Rhodobacterales</taxon>
        <taxon>Paracoccaceae</taxon>
        <taxon>Paracoccus</taxon>
    </lineage>
</organism>
<evidence type="ECO:0000313" key="2">
    <source>
        <dbReference type="Proteomes" id="UP000293520"/>
    </source>
</evidence>